<evidence type="ECO:0000313" key="2">
    <source>
        <dbReference type="EMBL" id="SER38489.1"/>
    </source>
</evidence>
<dbReference type="OrthoDB" id="9801753at2"/>
<comment type="subcellular location">
    <subcellularLocation>
        <location evidence="1">Cell membrane</location>
        <topology evidence="1">Peripheral membrane protein</topology>
        <orientation evidence="1">Cytoplasmic side</orientation>
    </subcellularLocation>
</comment>
<comment type="similarity">
    <text evidence="1">Belongs to the UPF0161 family.</text>
</comment>
<dbReference type="HAMAP" id="MF_00386">
    <property type="entry name" value="UPF0161_YidD"/>
    <property type="match status" value="1"/>
</dbReference>
<dbReference type="STRING" id="137733.SAMN05421767_14417"/>
<gene>
    <name evidence="2" type="ORF">SAMN05421767_14417</name>
</gene>
<accession>A0A1H9NS88</accession>
<evidence type="ECO:0000313" key="3">
    <source>
        <dbReference type="Proteomes" id="UP000198556"/>
    </source>
</evidence>
<dbReference type="SMART" id="SM01234">
    <property type="entry name" value="Haemolytic"/>
    <property type="match status" value="1"/>
</dbReference>
<dbReference type="RefSeq" id="WP_089747669.1">
    <property type="nucleotide sequence ID" value="NZ_FOGF01000044.1"/>
</dbReference>
<comment type="function">
    <text evidence="1">Could be involved in insertion of integral membrane proteins into the membrane.</text>
</comment>
<dbReference type="GO" id="GO:0005886">
    <property type="term" value="C:plasma membrane"/>
    <property type="evidence" value="ECO:0007669"/>
    <property type="project" value="UniProtKB-SubCell"/>
</dbReference>
<dbReference type="EMBL" id="FOGF01000044">
    <property type="protein sequence ID" value="SER38489.1"/>
    <property type="molecule type" value="Genomic_DNA"/>
</dbReference>
<keyword evidence="1" id="KW-1003">Cell membrane</keyword>
<dbReference type="PANTHER" id="PTHR33383:SF1">
    <property type="entry name" value="MEMBRANE PROTEIN INSERTION EFFICIENCY FACTOR-RELATED"/>
    <property type="match status" value="1"/>
</dbReference>
<sequence>MFKKLAIGLVRTYQRFISPMFPPSCIYTPSCSNYTIQAIKHHGVIKGSIMGIGRILRCHPFITGGEDPVPDYFTLRRNKDFRQVKKAKDLQEFVRNQKNQKNF</sequence>
<protein>
    <recommendedName>
        <fullName evidence="1">Putative membrane protein insertion efficiency factor</fullName>
    </recommendedName>
</protein>
<dbReference type="NCBIfam" id="TIGR00278">
    <property type="entry name" value="membrane protein insertion efficiency factor YidD"/>
    <property type="match status" value="1"/>
</dbReference>
<keyword evidence="1" id="KW-0472">Membrane</keyword>
<organism evidence="2 3">
    <name type="scientific">Granulicatella balaenopterae</name>
    <dbReference type="NCBI Taxonomy" id="137733"/>
    <lineage>
        <taxon>Bacteria</taxon>
        <taxon>Bacillati</taxon>
        <taxon>Bacillota</taxon>
        <taxon>Bacilli</taxon>
        <taxon>Lactobacillales</taxon>
        <taxon>Carnobacteriaceae</taxon>
        <taxon>Granulicatella</taxon>
    </lineage>
</organism>
<evidence type="ECO:0000256" key="1">
    <source>
        <dbReference type="HAMAP-Rule" id="MF_00386"/>
    </source>
</evidence>
<dbReference type="PANTHER" id="PTHR33383">
    <property type="entry name" value="MEMBRANE PROTEIN INSERTION EFFICIENCY FACTOR-RELATED"/>
    <property type="match status" value="1"/>
</dbReference>
<proteinExistence type="inferred from homology"/>
<keyword evidence="3" id="KW-1185">Reference proteome</keyword>
<dbReference type="Pfam" id="PF01809">
    <property type="entry name" value="YidD"/>
    <property type="match status" value="1"/>
</dbReference>
<dbReference type="AlphaFoldDB" id="A0A1H9NS88"/>
<dbReference type="InterPro" id="IPR002696">
    <property type="entry name" value="Membr_insert_effic_factor_YidD"/>
</dbReference>
<reference evidence="2 3" key="1">
    <citation type="submission" date="2016-10" db="EMBL/GenBank/DDBJ databases">
        <authorList>
            <person name="de Groot N.N."/>
        </authorList>
    </citation>
    <scope>NUCLEOTIDE SEQUENCE [LARGE SCALE GENOMIC DNA]</scope>
    <source>
        <strain evidence="2 3">DSM 15827</strain>
    </source>
</reference>
<dbReference type="Proteomes" id="UP000198556">
    <property type="component" value="Unassembled WGS sequence"/>
</dbReference>
<name>A0A1H9NS88_9LACT</name>